<feature type="transmembrane region" description="Helical" evidence="2">
    <location>
        <begin position="322"/>
        <end position="342"/>
    </location>
</feature>
<dbReference type="OMA" id="ERTRSFC"/>
<proteinExistence type="predicted"/>
<keyword evidence="2" id="KW-0812">Transmembrane</keyword>
<dbReference type="PANTHER" id="PTHR35469">
    <property type="entry name" value="TRANSMEMBRANE PROTEIN"/>
    <property type="match status" value="1"/>
</dbReference>
<dbReference type="STRING" id="3641.A0A061GC87"/>
<evidence type="ECO:0000313" key="4">
    <source>
        <dbReference type="Proteomes" id="UP000026915"/>
    </source>
</evidence>
<keyword evidence="2" id="KW-1133">Transmembrane helix</keyword>
<keyword evidence="2" id="KW-0472">Membrane</keyword>
<dbReference type="eggNOG" id="ENOG502S1WP">
    <property type="taxonomic scope" value="Eukaryota"/>
</dbReference>
<dbReference type="InParanoid" id="A0A061GC87"/>
<feature type="compositionally biased region" description="Basic and acidic residues" evidence="1">
    <location>
        <begin position="1"/>
        <end position="12"/>
    </location>
</feature>
<dbReference type="PANTHER" id="PTHR35469:SF5">
    <property type="entry name" value="TRANSMEMBRANE PROTEIN"/>
    <property type="match status" value="1"/>
</dbReference>
<gene>
    <name evidence="3" type="ORF">TCM_028718</name>
</gene>
<evidence type="ECO:0000256" key="1">
    <source>
        <dbReference type="SAM" id="MobiDB-lite"/>
    </source>
</evidence>
<organism evidence="3 4">
    <name type="scientific">Theobroma cacao</name>
    <name type="common">Cacao</name>
    <name type="synonym">Cocoa</name>
    <dbReference type="NCBI Taxonomy" id="3641"/>
    <lineage>
        <taxon>Eukaryota</taxon>
        <taxon>Viridiplantae</taxon>
        <taxon>Streptophyta</taxon>
        <taxon>Embryophyta</taxon>
        <taxon>Tracheophyta</taxon>
        <taxon>Spermatophyta</taxon>
        <taxon>Magnoliopsida</taxon>
        <taxon>eudicotyledons</taxon>
        <taxon>Gunneridae</taxon>
        <taxon>Pentapetalae</taxon>
        <taxon>rosids</taxon>
        <taxon>malvids</taxon>
        <taxon>Malvales</taxon>
        <taxon>Malvaceae</taxon>
        <taxon>Byttnerioideae</taxon>
        <taxon>Theobroma</taxon>
    </lineage>
</organism>
<evidence type="ECO:0000256" key="2">
    <source>
        <dbReference type="SAM" id="Phobius"/>
    </source>
</evidence>
<feature type="transmembrane region" description="Helical" evidence="2">
    <location>
        <begin position="265"/>
        <end position="282"/>
    </location>
</feature>
<feature type="region of interest" description="Disordered" evidence="1">
    <location>
        <begin position="1"/>
        <end position="74"/>
    </location>
</feature>
<dbReference type="HOGENOM" id="CLU_069730_0_0_1"/>
<name>A0A061GC87_THECC</name>
<dbReference type="AlphaFoldDB" id="A0A061GC87"/>
<reference evidence="3 4" key="1">
    <citation type="journal article" date="2013" name="Genome Biol.">
        <title>The genome sequence of the most widely cultivated cacao type and its use to identify candidate genes regulating pod color.</title>
        <authorList>
            <person name="Motamayor J.C."/>
            <person name="Mockaitis K."/>
            <person name="Schmutz J."/>
            <person name="Haiminen N."/>
            <person name="Iii D.L."/>
            <person name="Cornejo O."/>
            <person name="Findley S.D."/>
            <person name="Zheng P."/>
            <person name="Utro F."/>
            <person name="Royaert S."/>
            <person name="Saski C."/>
            <person name="Jenkins J."/>
            <person name="Podicheti R."/>
            <person name="Zhao M."/>
            <person name="Scheffler B.E."/>
            <person name="Stack J.C."/>
            <person name="Feltus F.A."/>
            <person name="Mustiga G.M."/>
            <person name="Amores F."/>
            <person name="Phillips W."/>
            <person name="Marelli J.P."/>
            <person name="May G.D."/>
            <person name="Shapiro H."/>
            <person name="Ma J."/>
            <person name="Bustamante C.D."/>
            <person name="Schnell R.J."/>
            <person name="Main D."/>
            <person name="Gilbert D."/>
            <person name="Parida L."/>
            <person name="Kuhn D.N."/>
        </authorList>
    </citation>
    <scope>NUCLEOTIDE SEQUENCE [LARGE SCALE GENOMIC DNA]</scope>
    <source>
        <strain evidence="4">cv. Matina 1-6</strain>
    </source>
</reference>
<accession>A0A061GC87</accession>
<sequence>MATSNERDERRARFSAKGLIRMSHITSGRTQSISSSSLPPLDHDHRPPTSHLFDQTNDAKKQSSDAQGEGARDERRKIAEERLNLTSHMRGQSQSNPQTLDHSALFSNYHQAPQIYLSDQISAGPVVAGDASSSSYLNHRGSYEISGANSLDVGGQAELKFQKQGTDKDAISALVVGERGELQPLQETSSLQRASSNLEPLQKPCRNQPNFFSSNRLNSCIIASERTRSFCALLIALFVLLSYIDYPLLGMNIVRSESIVASRPLYIILLTDLTVVLGQMFLDKKGDSEEAENKKAGSQNNRQSWAGAVKLLERGLVAYQTIRALFIDCSIYAVVVICGLSLM</sequence>
<keyword evidence="4" id="KW-1185">Reference proteome</keyword>
<dbReference type="EMBL" id="CM001884">
    <property type="protein sequence ID" value="EOY26752.1"/>
    <property type="molecule type" value="Genomic_DNA"/>
</dbReference>
<feature type="transmembrane region" description="Helical" evidence="2">
    <location>
        <begin position="227"/>
        <end position="244"/>
    </location>
</feature>
<protein>
    <submittedName>
        <fullName evidence="3">Uncharacterized protein</fullName>
    </submittedName>
</protein>
<dbReference type="Proteomes" id="UP000026915">
    <property type="component" value="Chromosome 6"/>
</dbReference>
<dbReference type="Gramene" id="EOY26752">
    <property type="protein sequence ID" value="EOY26752"/>
    <property type="gene ID" value="TCM_028718"/>
</dbReference>
<evidence type="ECO:0000313" key="3">
    <source>
        <dbReference type="EMBL" id="EOY26752.1"/>
    </source>
</evidence>